<dbReference type="AlphaFoldDB" id="A0ABD5X4M7"/>
<evidence type="ECO:0000313" key="3">
    <source>
        <dbReference type="EMBL" id="MFC7126080.1"/>
    </source>
</evidence>
<dbReference type="Pfam" id="PF22665">
    <property type="entry name" value="WHD_DUF6293"/>
    <property type="match status" value="1"/>
</dbReference>
<evidence type="ECO:0000259" key="2">
    <source>
        <dbReference type="Pfam" id="PF22665"/>
    </source>
</evidence>
<dbReference type="Gene3D" id="3.40.50.10770">
    <property type="entry name" value="Hypothetical protein VC1899 like domain (Restriction endonuclease-like)"/>
    <property type="match status" value="1"/>
</dbReference>
<dbReference type="EMBL" id="JBHSZQ010000014">
    <property type="protein sequence ID" value="MFC7126080.1"/>
    <property type="molecule type" value="Genomic_DNA"/>
</dbReference>
<protein>
    <submittedName>
        <fullName evidence="3">DUF6293 family protein</fullName>
    </submittedName>
</protein>
<sequence length="248" mass="27995">MEIPDRVQIIPFGYERARVIEPINRLKADQVILLRQYEGTDHEAPFQADVVEELEANDRIKVEQRRCDIFSLEDSLRAIKKAISDCGDDDEVYVNLATGSKLTAIAGMYACQATGATPFYVGSEFRGAEGHLEPPTEPLVESVGNIQEIPRFNLDLPSEEQQQILAYVADRDHVTKKELIRYAEDQSLPFIAETEAKTDEGKYRLLETHIIDPLEEDGYVDITKSGREKHVVVTDRGQDLLDIAPYSD</sequence>
<evidence type="ECO:0000313" key="4">
    <source>
        <dbReference type="Proteomes" id="UP001596414"/>
    </source>
</evidence>
<dbReference type="InterPro" id="IPR046260">
    <property type="entry name" value="HFX_2341-like_N"/>
</dbReference>
<dbReference type="Pfam" id="PF19810">
    <property type="entry name" value="HFX_2341_N"/>
    <property type="match status" value="1"/>
</dbReference>
<gene>
    <name evidence="3" type="ORF">ACFQJ7_08525</name>
</gene>
<reference evidence="3 4" key="1">
    <citation type="journal article" date="2014" name="Int. J. Syst. Evol. Microbiol.">
        <title>Complete genome sequence of Corynebacterium casei LMG S-19264T (=DSM 44701T), isolated from a smear-ripened cheese.</title>
        <authorList>
            <consortium name="US DOE Joint Genome Institute (JGI-PGF)"/>
            <person name="Walter F."/>
            <person name="Albersmeier A."/>
            <person name="Kalinowski J."/>
            <person name="Ruckert C."/>
        </authorList>
    </citation>
    <scope>NUCLEOTIDE SEQUENCE [LARGE SCALE GENOMIC DNA]</scope>
    <source>
        <strain evidence="3 4">CGMCC 4.7215</strain>
    </source>
</reference>
<name>A0ABD5X4M7_9EURY</name>
<feature type="domain" description="DUF6293" evidence="2">
    <location>
        <begin position="148"/>
        <end position="242"/>
    </location>
</feature>
<organism evidence="3 4">
    <name type="scientific">Halovenus rubra</name>
    <dbReference type="NCBI Taxonomy" id="869890"/>
    <lineage>
        <taxon>Archaea</taxon>
        <taxon>Methanobacteriati</taxon>
        <taxon>Methanobacteriota</taxon>
        <taxon>Stenosarchaea group</taxon>
        <taxon>Halobacteria</taxon>
        <taxon>Halobacteriales</taxon>
        <taxon>Haloarculaceae</taxon>
        <taxon>Halovenus</taxon>
    </lineage>
</organism>
<dbReference type="RefSeq" id="WP_267638982.1">
    <property type="nucleotide sequence ID" value="NZ_JAODIY010000047.1"/>
</dbReference>
<dbReference type="Proteomes" id="UP001596414">
    <property type="component" value="Unassembled WGS sequence"/>
</dbReference>
<proteinExistence type="predicted"/>
<accession>A0ABD5X4M7</accession>
<dbReference type="InterPro" id="IPR054162">
    <property type="entry name" value="DUF6293_C"/>
</dbReference>
<comment type="caution">
    <text evidence="3">The sequence shown here is derived from an EMBL/GenBank/DDBJ whole genome shotgun (WGS) entry which is preliminary data.</text>
</comment>
<feature type="domain" description="HFX-2341-like N-terminal" evidence="1">
    <location>
        <begin position="6"/>
        <end position="124"/>
    </location>
</feature>
<evidence type="ECO:0000259" key="1">
    <source>
        <dbReference type="Pfam" id="PF19810"/>
    </source>
</evidence>